<keyword evidence="1" id="KW-0812">Transmembrane</keyword>
<dbReference type="PROSITE" id="PS51257">
    <property type="entry name" value="PROKAR_LIPOPROTEIN"/>
    <property type="match status" value="1"/>
</dbReference>
<name>A0A8X6QXT2_NEPPI</name>
<proteinExistence type="predicted"/>
<protein>
    <submittedName>
        <fullName evidence="2">Uncharacterized protein</fullName>
    </submittedName>
</protein>
<dbReference type="Proteomes" id="UP000887013">
    <property type="component" value="Unassembled WGS sequence"/>
</dbReference>
<keyword evidence="3" id="KW-1185">Reference proteome</keyword>
<feature type="transmembrane region" description="Helical" evidence="1">
    <location>
        <begin position="49"/>
        <end position="71"/>
    </location>
</feature>
<evidence type="ECO:0000313" key="3">
    <source>
        <dbReference type="Proteomes" id="UP000887013"/>
    </source>
</evidence>
<keyword evidence="1" id="KW-1133">Transmembrane helix</keyword>
<evidence type="ECO:0000313" key="2">
    <source>
        <dbReference type="EMBL" id="GFU43414.1"/>
    </source>
</evidence>
<feature type="transmembrane region" description="Helical" evidence="1">
    <location>
        <begin position="21"/>
        <end position="43"/>
    </location>
</feature>
<evidence type="ECO:0000256" key="1">
    <source>
        <dbReference type="SAM" id="Phobius"/>
    </source>
</evidence>
<keyword evidence="1" id="KW-0472">Membrane</keyword>
<gene>
    <name evidence="2" type="ORF">NPIL_594931</name>
</gene>
<dbReference type="EMBL" id="BMAW01036291">
    <property type="protein sequence ID" value="GFU43414.1"/>
    <property type="molecule type" value="Genomic_DNA"/>
</dbReference>
<comment type="caution">
    <text evidence="2">The sequence shown here is derived from an EMBL/GenBank/DDBJ whole genome shotgun (WGS) entry which is preliminary data.</text>
</comment>
<reference evidence="2" key="1">
    <citation type="submission" date="2020-08" db="EMBL/GenBank/DDBJ databases">
        <title>Multicomponent nature underlies the extraordinary mechanical properties of spider dragline silk.</title>
        <authorList>
            <person name="Kono N."/>
            <person name="Nakamura H."/>
            <person name="Mori M."/>
            <person name="Yoshida Y."/>
            <person name="Ohtoshi R."/>
            <person name="Malay A.D."/>
            <person name="Moran D.A.P."/>
            <person name="Tomita M."/>
            <person name="Numata K."/>
            <person name="Arakawa K."/>
        </authorList>
    </citation>
    <scope>NUCLEOTIDE SEQUENCE</scope>
</reference>
<dbReference type="AlphaFoldDB" id="A0A8X6QXT2"/>
<sequence length="221" mass="24674">MASRDSEILVHPIVRRCVESKLVNICGCIAGFSCTIGCCIVFRDLFIYRYIATAAAFGLFGSISFLAGCLFSRRLIKLMQDNTDSSGTERIQGILDDICSYLLQAFRPPESSDELWITDENWIRIGGIPEAQSADDVKSFCSSGHEATSSDEFMYMHFSEARSRKRIDSFKGGCKPARKNGIARIQRIRRNSLPNLVSGTERENNFQRGISASAPEISNKY</sequence>
<accession>A0A8X6QXT2</accession>
<organism evidence="2 3">
    <name type="scientific">Nephila pilipes</name>
    <name type="common">Giant wood spider</name>
    <name type="synonym">Nephila maculata</name>
    <dbReference type="NCBI Taxonomy" id="299642"/>
    <lineage>
        <taxon>Eukaryota</taxon>
        <taxon>Metazoa</taxon>
        <taxon>Ecdysozoa</taxon>
        <taxon>Arthropoda</taxon>
        <taxon>Chelicerata</taxon>
        <taxon>Arachnida</taxon>
        <taxon>Araneae</taxon>
        <taxon>Araneomorphae</taxon>
        <taxon>Entelegynae</taxon>
        <taxon>Araneoidea</taxon>
        <taxon>Nephilidae</taxon>
        <taxon>Nephila</taxon>
    </lineage>
</organism>